<dbReference type="Gene3D" id="3.40.50.150">
    <property type="entry name" value="Vaccinia Virus protein VP39"/>
    <property type="match status" value="1"/>
</dbReference>
<dbReference type="SUPFAM" id="SSF51735">
    <property type="entry name" value="NAD(P)-binding Rossmann-fold domains"/>
    <property type="match status" value="2"/>
</dbReference>
<dbReference type="Pfam" id="PF00550">
    <property type="entry name" value="PP-binding"/>
    <property type="match status" value="1"/>
</dbReference>
<evidence type="ECO:0000256" key="2">
    <source>
        <dbReference type="ARBA" id="ARBA00022553"/>
    </source>
</evidence>
<dbReference type="InterPro" id="IPR020843">
    <property type="entry name" value="ER"/>
</dbReference>
<dbReference type="InterPro" id="IPR029063">
    <property type="entry name" value="SAM-dependent_MTases_sf"/>
</dbReference>
<evidence type="ECO:0000256" key="3">
    <source>
        <dbReference type="ARBA" id="ARBA00022679"/>
    </source>
</evidence>
<dbReference type="InterPro" id="IPR057326">
    <property type="entry name" value="KR_dom"/>
</dbReference>
<proteinExistence type="predicted"/>
<keyword evidence="1" id="KW-0596">Phosphopantetheine</keyword>
<dbReference type="GO" id="GO:0031177">
    <property type="term" value="F:phosphopantetheine binding"/>
    <property type="evidence" value="ECO:0007669"/>
    <property type="project" value="InterPro"/>
</dbReference>
<feature type="domain" description="Carrier" evidence="6">
    <location>
        <begin position="809"/>
        <end position="887"/>
    </location>
</feature>
<keyword evidence="5" id="KW-0012">Acyltransferase</keyword>
<comment type="caution">
    <text evidence="7">The sequence shown here is derived from an EMBL/GenBank/DDBJ whole genome shotgun (WGS) entry which is preliminary data.</text>
</comment>
<dbReference type="GO" id="GO:0016491">
    <property type="term" value="F:oxidoreductase activity"/>
    <property type="evidence" value="ECO:0007669"/>
    <property type="project" value="InterPro"/>
</dbReference>
<evidence type="ECO:0000259" key="6">
    <source>
        <dbReference type="PROSITE" id="PS50075"/>
    </source>
</evidence>
<dbReference type="Gene3D" id="3.90.180.10">
    <property type="entry name" value="Medium-chain alcohol dehydrogenases, catalytic domain"/>
    <property type="match status" value="3"/>
</dbReference>
<dbReference type="CDD" id="cd05195">
    <property type="entry name" value="enoyl_red"/>
    <property type="match status" value="1"/>
</dbReference>
<dbReference type="InterPro" id="IPR036736">
    <property type="entry name" value="ACP-like_sf"/>
</dbReference>
<dbReference type="Gene3D" id="1.10.1200.10">
    <property type="entry name" value="ACP-like"/>
    <property type="match status" value="1"/>
</dbReference>
<dbReference type="SMART" id="SM00823">
    <property type="entry name" value="PKS_PP"/>
    <property type="match status" value="1"/>
</dbReference>
<dbReference type="InterPro" id="IPR009081">
    <property type="entry name" value="PP-bd_ACP"/>
</dbReference>
<dbReference type="PANTHER" id="PTHR43775">
    <property type="entry name" value="FATTY ACID SYNTHASE"/>
    <property type="match status" value="1"/>
</dbReference>
<dbReference type="SUPFAM" id="SSF47336">
    <property type="entry name" value="ACP-like"/>
    <property type="match status" value="1"/>
</dbReference>
<dbReference type="AlphaFoldDB" id="A0A4Z1FVE1"/>
<dbReference type="Pfam" id="PF08240">
    <property type="entry name" value="ADH_N"/>
    <property type="match status" value="1"/>
</dbReference>
<evidence type="ECO:0000313" key="7">
    <source>
        <dbReference type="EMBL" id="TGO25707.1"/>
    </source>
</evidence>
<dbReference type="PROSITE" id="PS50075">
    <property type="entry name" value="CARRIER"/>
    <property type="match status" value="1"/>
</dbReference>
<dbReference type="GO" id="GO:0006633">
    <property type="term" value="P:fatty acid biosynthetic process"/>
    <property type="evidence" value="ECO:0007669"/>
    <property type="project" value="TreeGrafter"/>
</dbReference>
<dbReference type="Pfam" id="PF08659">
    <property type="entry name" value="KR"/>
    <property type="match status" value="1"/>
</dbReference>
<dbReference type="Proteomes" id="UP000297910">
    <property type="component" value="Unassembled WGS sequence"/>
</dbReference>
<dbReference type="InterPro" id="IPR020806">
    <property type="entry name" value="PKS_PP-bd"/>
</dbReference>
<reference evidence="7 8" key="1">
    <citation type="submission" date="2017-12" db="EMBL/GenBank/DDBJ databases">
        <title>Comparative genomics of Botrytis spp.</title>
        <authorList>
            <person name="Valero-Jimenez C.A."/>
            <person name="Tapia P."/>
            <person name="Veloso J."/>
            <person name="Silva-Moreno E."/>
            <person name="Staats M."/>
            <person name="Valdes J.H."/>
            <person name="Van Kan J.A.L."/>
        </authorList>
    </citation>
    <scope>NUCLEOTIDE SEQUENCE [LARGE SCALE GENOMIC DNA]</scope>
    <source>
        <strain evidence="7 8">Bp0003</strain>
    </source>
</reference>
<dbReference type="InterPro" id="IPR036291">
    <property type="entry name" value="NAD(P)-bd_dom_sf"/>
</dbReference>
<dbReference type="SMART" id="SM00829">
    <property type="entry name" value="PKS_ER"/>
    <property type="match status" value="1"/>
</dbReference>
<dbReference type="Gene3D" id="3.40.50.720">
    <property type="entry name" value="NAD(P)-binding Rossmann-like Domain"/>
    <property type="match status" value="2"/>
</dbReference>
<dbReference type="GO" id="GO:0044550">
    <property type="term" value="P:secondary metabolite biosynthetic process"/>
    <property type="evidence" value="ECO:0007669"/>
    <property type="project" value="TreeGrafter"/>
</dbReference>
<protein>
    <recommendedName>
        <fullName evidence="6">Carrier domain-containing protein</fullName>
    </recommendedName>
</protein>
<dbReference type="InterPro" id="IPR050091">
    <property type="entry name" value="PKS_NRPS_Biosynth_Enz"/>
</dbReference>
<dbReference type="GO" id="GO:0004312">
    <property type="term" value="F:fatty acid synthase activity"/>
    <property type="evidence" value="ECO:0007669"/>
    <property type="project" value="TreeGrafter"/>
</dbReference>
<evidence type="ECO:0000256" key="4">
    <source>
        <dbReference type="ARBA" id="ARBA00023268"/>
    </source>
</evidence>
<dbReference type="PANTHER" id="PTHR43775:SF49">
    <property type="entry name" value="SYNTHASE, PUTATIVE (JCVI)-RELATED"/>
    <property type="match status" value="1"/>
</dbReference>
<evidence type="ECO:0000256" key="1">
    <source>
        <dbReference type="ARBA" id="ARBA00022450"/>
    </source>
</evidence>
<keyword evidence="2" id="KW-0597">Phosphoprotein</keyword>
<dbReference type="InterPro" id="IPR013154">
    <property type="entry name" value="ADH-like_N"/>
</dbReference>
<dbReference type="InterPro" id="IPR011032">
    <property type="entry name" value="GroES-like_sf"/>
</dbReference>
<gene>
    <name evidence="7" type="ORF">BPAE_0074g00160</name>
</gene>
<dbReference type="SUPFAM" id="SSF50129">
    <property type="entry name" value="GroES-like"/>
    <property type="match status" value="1"/>
</dbReference>
<sequence>MFPSYTFTDISPGFFVAAKERFASAPNMEISVLDISQDPADQGFELGSYDLIIAANAGSLTTNKNTKESNFIMEALPGWWLGEEDNRSDEPIRYFKPERWTKELSEAGFSSVEAVFYDNDLPYHRNATIIASPLSKTTTNQRKISILRTPATCPTFVRCRKAPSPKPNQDIVSVVDFEGKAFLENILGLARVLRNELSVDFATLEIDEIQNDTTFDRVFDVLSKFQSHSQEHEVDPEFEYAIHDGVVHIPRFHWISIPEEVRSSASYEGPKRLDIGKKGSLKTLHWAQRKDNEMKDDEVSLDVRAVGMNLKDILYAMGIFEENKAQYSGLGAECAGIITKVGSKVINLNVGDRVLAFNGNSFSTSIKTTPDLCAKIPDTLSFEDTATMPCIYSTVIYGLQDMARLEAGQIYATVGNEQKVEYLVETFDISRSHIFNSLLPDLMRETNGRGVNMVLNSLSGDLLHSSWACVAGSFFGVDLSRICAERPLIVKRLLKNCMQYFREGAILPIRPTEVFDAIQIEEAFRFMQKGQHIGKIVFSLRSDISYLMVGGLGGLGKSVSTWMVNNGARHLIYLLRSSGKEEEEVAFVTELSAQGCTVQTIAGSVVNVADVQRVISEGQFPIAGVIQMPMVLKDGLYAQMTHKDWEVVQAPKVLGTWNLHNAFDSVPLDFFVLFSLPASVIDVGVVEDVGYLSENPVILQQFKTNGVQTLREYDLLETLELAIIKSKSTSQASSFLADGYASESHIGCGYKVSMTVPADNNRNVWKRDIRMSVYRNLHNRNFDDVTANHEGLKDFLATVSNNPRTLGESSTAEFLAEEIDKKLYSFMMRPIAELDIHQSFKTLGVDSLVSIELRNWCRQKIGVGMTVLEIIGAASIKSLGKTAADGLLAKIVVVETEKST</sequence>
<evidence type="ECO:0000256" key="5">
    <source>
        <dbReference type="ARBA" id="ARBA00023315"/>
    </source>
</evidence>
<keyword evidence="8" id="KW-1185">Reference proteome</keyword>
<keyword evidence="4" id="KW-0511">Multifunctional enzyme</keyword>
<evidence type="ECO:0000313" key="8">
    <source>
        <dbReference type="Proteomes" id="UP000297910"/>
    </source>
</evidence>
<dbReference type="InterPro" id="IPR013968">
    <property type="entry name" value="PKS_KR"/>
</dbReference>
<name>A0A4Z1FVE1_9HELO</name>
<organism evidence="7 8">
    <name type="scientific">Botrytis paeoniae</name>
    <dbReference type="NCBI Taxonomy" id="278948"/>
    <lineage>
        <taxon>Eukaryota</taxon>
        <taxon>Fungi</taxon>
        <taxon>Dikarya</taxon>
        <taxon>Ascomycota</taxon>
        <taxon>Pezizomycotina</taxon>
        <taxon>Leotiomycetes</taxon>
        <taxon>Helotiales</taxon>
        <taxon>Sclerotiniaceae</taxon>
        <taxon>Botrytis</taxon>
    </lineage>
</organism>
<accession>A0A4Z1FVE1</accession>
<dbReference type="SMART" id="SM00822">
    <property type="entry name" value="PKS_KR"/>
    <property type="match status" value="1"/>
</dbReference>
<dbReference type="SUPFAM" id="SSF53335">
    <property type="entry name" value="S-adenosyl-L-methionine-dependent methyltransferases"/>
    <property type="match status" value="1"/>
</dbReference>
<dbReference type="EMBL" id="PQXI01000074">
    <property type="protein sequence ID" value="TGO25707.1"/>
    <property type="molecule type" value="Genomic_DNA"/>
</dbReference>
<keyword evidence="3" id="KW-0808">Transferase</keyword>